<name>A0A4R8LJU0_9BACL</name>
<dbReference type="EMBL" id="SORF01000010">
    <property type="protein sequence ID" value="TDY44006.1"/>
    <property type="molecule type" value="Genomic_DNA"/>
</dbReference>
<dbReference type="RefSeq" id="WP_134160142.1">
    <property type="nucleotide sequence ID" value="NZ_BSUS01000001.1"/>
</dbReference>
<protein>
    <submittedName>
        <fullName evidence="2">Uncharacterized protein</fullName>
    </submittedName>
</protein>
<keyword evidence="3" id="KW-1185">Reference proteome</keyword>
<proteinExistence type="predicted"/>
<organism evidence="2 3">
    <name type="scientific">Alicyclobacillus sacchari</name>
    <dbReference type="NCBI Taxonomy" id="392010"/>
    <lineage>
        <taxon>Bacteria</taxon>
        <taxon>Bacillati</taxon>
        <taxon>Bacillota</taxon>
        <taxon>Bacilli</taxon>
        <taxon>Bacillales</taxon>
        <taxon>Alicyclobacillaceae</taxon>
        <taxon>Alicyclobacillus</taxon>
    </lineage>
</organism>
<feature type="region of interest" description="Disordered" evidence="1">
    <location>
        <begin position="1"/>
        <end position="24"/>
    </location>
</feature>
<comment type="caution">
    <text evidence="2">The sequence shown here is derived from an EMBL/GenBank/DDBJ whole genome shotgun (WGS) entry which is preliminary data.</text>
</comment>
<dbReference type="Proteomes" id="UP000294581">
    <property type="component" value="Unassembled WGS sequence"/>
</dbReference>
<evidence type="ECO:0000313" key="2">
    <source>
        <dbReference type="EMBL" id="TDY44006.1"/>
    </source>
</evidence>
<evidence type="ECO:0000313" key="3">
    <source>
        <dbReference type="Proteomes" id="UP000294581"/>
    </source>
</evidence>
<reference evidence="2 3" key="1">
    <citation type="submission" date="2019-03" db="EMBL/GenBank/DDBJ databases">
        <title>Genomic Encyclopedia of Type Strains, Phase IV (KMG-IV): sequencing the most valuable type-strain genomes for metagenomic binning, comparative biology and taxonomic classification.</title>
        <authorList>
            <person name="Goeker M."/>
        </authorList>
    </citation>
    <scope>NUCLEOTIDE SEQUENCE [LARGE SCALE GENOMIC DNA]</scope>
    <source>
        <strain evidence="2 3">DSM 17974</strain>
    </source>
</reference>
<dbReference type="AlphaFoldDB" id="A0A4R8LJU0"/>
<accession>A0A4R8LJU0</accession>
<sequence>MHSQGGSHPPRLKRKRRLSDALKTRTETTRRLLRNLHGGLQGVSVSQLETALRSLEGAPEGWWKDTAMVRKMANQFAQSLHMSIPEDRLNALIQTYEAALRNKPQTIDPVQLAEMYGQGKIDVNKLRDMKRQIEQSRRNS</sequence>
<gene>
    <name evidence="2" type="ORF">C7445_11050</name>
</gene>
<evidence type="ECO:0000256" key="1">
    <source>
        <dbReference type="SAM" id="MobiDB-lite"/>
    </source>
</evidence>